<accession>A0A4R2R1K8</accession>
<sequence length="188" mass="20589">MTGMHNGDDQQERWDAWHRAVERDGLDQPHRFDISSTREWLFESTDNAPTPRAEEPPAPQQATAGSAHTAQPAANKRRSLVRPYARTGGRTRADYDLAIETLISTTDQGRSYRGAAVTEHRSICELCDRPRSVAEVAAHLALPLGVAKVLLADMANIGLVQVHESGVLVGDGPSLEFMERVLSGLRAL</sequence>
<dbReference type="Pfam" id="PF05331">
    <property type="entry name" value="DUF742"/>
    <property type="match status" value="1"/>
</dbReference>
<keyword evidence="3" id="KW-1185">Reference proteome</keyword>
<evidence type="ECO:0000313" key="3">
    <source>
        <dbReference type="Proteomes" id="UP000294911"/>
    </source>
</evidence>
<dbReference type="PANTHER" id="PTHR36221">
    <property type="entry name" value="DUF742 DOMAIN-CONTAINING PROTEIN"/>
    <property type="match status" value="1"/>
</dbReference>
<dbReference type="AlphaFoldDB" id="A0A4R2R1K8"/>
<evidence type="ECO:0000313" key="2">
    <source>
        <dbReference type="EMBL" id="TCP56580.1"/>
    </source>
</evidence>
<protein>
    <submittedName>
        <fullName evidence="2">Uncharacterized protein DUF742</fullName>
    </submittedName>
</protein>
<organism evidence="2 3">
    <name type="scientific">Tamaricihabitans halophyticus</name>
    <dbReference type="NCBI Taxonomy" id="1262583"/>
    <lineage>
        <taxon>Bacteria</taxon>
        <taxon>Bacillati</taxon>
        <taxon>Actinomycetota</taxon>
        <taxon>Actinomycetes</taxon>
        <taxon>Pseudonocardiales</taxon>
        <taxon>Pseudonocardiaceae</taxon>
        <taxon>Tamaricihabitans</taxon>
    </lineage>
</organism>
<comment type="caution">
    <text evidence="2">The sequence shown here is derived from an EMBL/GenBank/DDBJ whole genome shotgun (WGS) entry which is preliminary data.</text>
</comment>
<proteinExistence type="predicted"/>
<evidence type="ECO:0000256" key="1">
    <source>
        <dbReference type="SAM" id="MobiDB-lite"/>
    </source>
</evidence>
<gene>
    <name evidence="2" type="ORF">EV191_101523</name>
</gene>
<dbReference type="PANTHER" id="PTHR36221:SF1">
    <property type="entry name" value="DUF742 DOMAIN-CONTAINING PROTEIN"/>
    <property type="match status" value="1"/>
</dbReference>
<feature type="region of interest" description="Disordered" evidence="1">
    <location>
        <begin position="44"/>
        <end position="79"/>
    </location>
</feature>
<dbReference type="RefSeq" id="WP_132875161.1">
    <property type="nucleotide sequence ID" value="NZ_SLXQ01000001.1"/>
</dbReference>
<dbReference type="InterPro" id="IPR007995">
    <property type="entry name" value="DUF742"/>
</dbReference>
<dbReference type="OrthoDB" id="4244884at2"/>
<dbReference type="EMBL" id="SLXQ01000001">
    <property type="protein sequence ID" value="TCP56580.1"/>
    <property type="molecule type" value="Genomic_DNA"/>
</dbReference>
<name>A0A4R2R1K8_9PSEU</name>
<reference evidence="2 3" key="1">
    <citation type="submission" date="2019-03" db="EMBL/GenBank/DDBJ databases">
        <title>Genomic Encyclopedia of Type Strains, Phase IV (KMG-IV): sequencing the most valuable type-strain genomes for metagenomic binning, comparative biology and taxonomic classification.</title>
        <authorList>
            <person name="Goeker M."/>
        </authorList>
    </citation>
    <scope>NUCLEOTIDE SEQUENCE [LARGE SCALE GENOMIC DNA]</scope>
    <source>
        <strain evidence="2 3">DSM 45765</strain>
    </source>
</reference>
<dbReference type="Proteomes" id="UP000294911">
    <property type="component" value="Unassembled WGS sequence"/>
</dbReference>